<evidence type="ECO:0000313" key="3">
    <source>
        <dbReference type="Proteomes" id="UP000532746"/>
    </source>
</evidence>
<gene>
    <name evidence="2" type="ORF">HNQ93_001433</name>
</gene>
<comment type="caution">
    <text evidence="2">The sequence shown here is derived from an EMBL/GenBank/DDBJ whole genome shotgun (WGS) entry which is preliminary data.</text>
</comment>
<organism evidence="2 3">
    <name type="scientific">Hymenobacter luteus</name>
    <dbReference type="NCBI Taxonomy" id="1411122"/>
    <lineage>
        <taxon>Bacteria</taxon>
        <taxon>Pseudomonadati</taxon>
        <taxon>Bacteroidota</taxon>
        <taxon>Cytophagia</taxon>
        <taxon>Cytophagales</taxon>
        <taxon>Hymenobacteraceae</taxon>
        <taxon>Hymenobacter</taxon>
    </lineage>
</organism>
<reference evidence="2 3" key="1">
    <citation type="submission" date="2020-08" db="EMBL/GenBank/DDBJ databases">
        <title>Genomic Encyclopedia of Type Strains, Phase IV (KMG-IV): sequencing the most valuable type-strain genomes for metagenomic binning, comparative biology and taxonomic classification.</title>
        <authorList>
            <person name="Goeker M."/>
        </authorList>
    </citation>
    <scope>NUCLEOTIDE SEQUENCE [LARGE SCALE GENOMIC DNA]</scope>
    <source>
        <strain evidence="2 3">DSM 26718</strain>
    </source>
</reference>
<keyword evidence="3" id="KW-1185">Reference proteome</keyword>
<dbReference type="RefSeq" id="WP_183403207.1">
    <property type="nucleotide sequence ID" value="NZ_JACHGG010000002.1"/>
</dbReference>
<keyword evidence="1" id="KW-0732">Signal</keyword>
<sequence length="105" mass="11853">MRKLLYIVGCLLLLSSSPVLAQGEPEMAVVRIDLPARRIVITRGERKSEVTEFSLRMGAEKSAIDVNELYYTTLKKLQQEGYVLKERLDANPGINTYLFVKAPKP</sequence>
<name>A0A7W9SZ48_9BACT</name>
<dbReference type="AlphaFoldDB" id="A0A7W9SZ48"/>
<proteinExistence type="predicted"/>
<dbReference type="EMBL" id="JACHGG010000002">
    <property type="protein sequence ID" value="MBB6058587.1"/>
    <property type="molecule type" value="Genomic_DNA"/>
</dbReference>
<feature type="signal peptide" evidence="1">
    <location>
        <begin position="1"/>
        <end position="21"/>
    </location>
</feature>
<accession>A0A7W9SZ48</accession>
<evidence type="ECO:0000313" key="2">
    <source>
        <dbReference type="EMBL" id="MBB6058587.1"/>
    </source>
</evidence>
<dbReference type="Proteomes" id="UP000532746">
    <property type="component" value="Unassembled WGS sequence"/>
</dbReference>
<feature type="chain" id="PRO_5031547243" evidence="1">
    <location>
        <begin position="22"/>
        <end position="105"/>
    </location>
</feature>
<evidence type="ECO:0000256" key="1">
    <source>
        <dbReference type="SAM" id="SignalP"/>
    </source>
</evidence>
<protein>
    <submittedName>
        <fullName evidence="2">Uncharacterized protein</fullName>
    </submittedName>
</protein>